<proteinExistence type="predicted"/>
<gene>
    <name evidence="2" type="ORF">EX30DRAFT_351795</name>
</gene>
<dbReference type="InParanoid" id="A0A4V3SHU8"/>
<feature type="compositionally biased region" description="Low complexity" evidence="1">
    <location>
        <begin position="136"/>
        <end position="147"/>
    </location>
</feature>
<organism evidence="2 3">
    <name type="scientific">Ascodesmis nigricans</name>
    <dbReference type="NCBI Taxonomy" id="341454"/>
    <lineage>
        <taxon>Eukaryota</taxon>
        <taxon>Fungi</taxon>
        <taxon>Dikarya</taxon>
        <taxon>Ascomycota</taxon>
        <taxon>Pezizomycotina</taxon>
        <taxon>Pezizomycetes</taxon>
        <taxon>Pezizales</taxon>
        <taxon>Ascodesmidaceae</taxon>
        <taxon>Ascodesmis</taxon>
    </lineage>
</organism>
<dbReference type="Proteomes" id="UP000298138">
    <property type="component" value="Unassembled WGS sequence"/>
</dbReference>
<dbReference type="AlphaFoldDB" id="A0A4V3SHU8"/>
<evidence type="ECO:0000313" key="2">
    <source>
        <dbReference type="EMBL" id="TGZ77544.1"/>
    </source>
</evidence>
<evidence type="ECO:0000313" key="3">
    <source>
        <dbReference type="Proteomes" id="UP000298138"/>
    </source>
</evidence>
<feature type="compositionally biased region" description="Pro residues" evidence="1">
    <location>
        <begin position="118"/>
        <end position="132"/>
    </location>
</feature>
<reference evidence="2 3" key="1">
    <citation type="submission" date="2019-04" db="EMBL/GenBank/DDBJ databases">
        <title>Comparative genomics and transcriptomics to analyze fruiting body development in filamentous ascomycetes.</title>
        <authorList>
            <consortium name="DOE Joint Genome Institute"/>
            <person name="Lutkenhaus R."/>
            <person name="Traeger S."/>
            <person name="Breuer J."/>
            <person name="Kuo A."/>
            <person name="Lipzen A."/>
            <person name="Pangilinan J."/>
            <person name="Dilworth D."/>
            <person name="Sandor L."/>
            <person name="Poggeler S."/>
            <person name="Barry K."/>
            <person name="Grigoriev I.V."/>
            <person name="Nowrousian M."/>
        </authorList>
    </citation>
    <scope>NUCLEOTIDE SEQUENCE [LARGE SCALE GENOMIC DNA]</scope>
    <source>
        <strain evidence="2 3">CBS 389.68</strain>
    </source>
</reference>
<feature type="region of interest" description="Disordered" evidence="1">
    <location>
        <begin position="111"/>
        <end position="200"/>
    </location>
</feature>
<evidence type="ECO:0000256" key="1">
    <source>
        <dbReference type="SAM" id="MobiDB-lite"/>
    </source>
</evidence>
<accession>A0A4V3SHU8</accession>
<keyword evidence="3" id="KW-1185">Reference proteome</keyword>
<protein>
    <submittedName>
        <fullName evidence="2">Uncharacterized protein</fullName>
    </submittedName>
</protein>
<sequence length="215" mass="23843">MIARATAGLGGGHGGMNCQADQSVTGELNEDHQLSLAMPIHRERKFIDLHGHPVLRVLFGARVDEGSEWLSANQNFRTPASVSLCTTTNFLPRPQRLFPTIPLLHLTPPALFRRPSNLQPPPSPPSSPPDNPPTQAARSRTTARSSTYPRRSQHHHPSVVSLLDHSPPLPHSRSSEAPSDFVCPPATARTAPPTKPYRLRHCRHPRPLFVRVRRR</sequence>
<dbReference type="EMBL" id="ML220152">
    <property type="protein sequence ID" value="TGZ77544.1"/>
    <property type="molecule type" value="Genomic_DNA"/>
</dbReference>
<name>A0A4V3SHU8_9PEZI</name>